<evidence type="ECO:0000313" key="2">
    <source>
        <dbReference type="Proteomes" id="UP000282454"/>
    </source>
</evidence>
<dbReference type="Proteomes" id="UP000282454">
    <property type="component" value="Unassembled WGS sequence"/>
</dbReference>
<comment type="caution">
    <text evidence="1">The sequence shown here is derived from an EMBL/GenBank/DDBJ whole genome shotgun (WGS) entry which is preliminary data.</text>
</comment>
<keyword evidence="2" id="KW-1185">Reference proteome</keyword>
<sequence length="133" mass="14351">MLIVFGLVIGVSAVVIAITTSGDHDARSPGSTSHTQTPIVPLSGRPLAQSRFITDLSAYYPALTSTAKRWDSALTDAENTCLDIDAGKDANTVMRNTALRFQRDDAELSWADGRRIVRMVEEHEVCASFGIGI</sequence>
<accession>A0A421B3Z6</accession>
<name>A0A421B3Z6_9PSEU</name>
<evidence type="ECO:0000313" key="1">
    <source>
        <dbReference type="EMBL" id="RLK59146.1"/>
    </source>
</evidence>
<reference evidence="1 2" key="1">
    <citation type="submission" date="2018-10" db="EMBL/GenBank/DDBJ databases">
        <title>Genomic Encyclopedia of Archaeal and Bacterial Type Strains, Phase II (KMG-II): from individual species to whole genera.</title>
        <authorList>
            <person name="Goeker M."/>
        </authorList>
    </citation>
    <scope>NUCLEOTIDE SEQUENCE [LARGE SCALE GENOMIC DNA]</scope>
    <source>
        <strain evidence="1 2">DSM 45657</strain>
    </source>
</reference>
<gene>
    <name evidence="1" type="ORF">CLV68_3629</name>
</gene>
<dbReference type="AlphaFoldDB" id="A0A421B3Z6"/>
<dbReference type="EMBL" id="RCDD01000002">
    <property type="protein sequence ID" value="RLK59146.1"/>
    <property type="molecule type" value="Genomic_DNA"/>
</dbReference>
<protein>
    <submittedName>
        <fullName evidence="1">Uncharacterized protein</fullName>
    </submittedName>
</protein>
<organism evidence="1 2">
    <name type="scientific">Actinokineospora cianjurensis</name>
    <dbReference type="NCBI Taxonomy" id="585224"/>
    <lineage>
        <taxon>Bacteria</taxon>
        <taxon>Bacillati</taxon>
        <taxon>Actinomycetota</taxon>
        <taxon>Actinomycetes</taxon>
        <taxon>Pseudonocardiales</taxon>
        <taxon>Pseudonocardiaceae</taxon>
        <taxon>Actinokineospora</taxon>
    </lineage>
</organism>
<proteinExistence type="predicted"/>